<keyword evidence="4 8" id="KW-1133">Transmembrane helix</keyword>
<keyword evidence="7" id="KW-0325">Glycoprotein</keyword>
<feature type="transmembrane region" description="Helical" evidence="8">
    <location>
        <begin position="539"/>
        <end position="562"/>
    </location>
</feature>
<keyword evidence="10" id="KW-1185">Reference proteome</keyword>
<gene>
    <name evidence="9" type="ORF">NMOB1V02_LOCUS8822</name>
</gene>
<feature type="transmembrane region" description="Helical" evidence="8">
    <location>
        <begin position="280"/>
        <end position="303"/>
    </location>
</feature>
<evidence type="ECO:0000256" key="7">
    <source>
        <dbReference type="ARBA" id="ARBA00023180"/>
    </source>
</evidence>
<feature type="transmembrane region" description="Helical" evidence="8">
    <location>
        <begin position="350"/>
        <end position="373"/>
    </location>
</feature>
<dbReference type="EMBL" id="CAJPEX010002668">
    <property type="protein sequence ID" value="CAG0921323.1"/>
    <property type="molecule type" value="Genomic_DNA"/>
</dbReference>
<keyword evidence="2" id="KW-1003">Cell membrane</keyword>
<evidence type="ECO:0000256" key="5">
    <source>
        <dbReference type="ARBA" id="ARBA00023136"/>
    </source>
</evidence>
<keyword evidence="3 8" id="KW-0812">Transmembrane</keyword>
<protein>
    <submittedName>
        <fullName evidence="9">Uncharacterized protein</fullName>
    </submittedName>
</protein>
<evidence type="ECO:0000313" key="10">
    <source>
        <dbReference type="Proteomes" id="UP000678499"/>
    </source>
</evidence>
<evidence type="ECO:0000256" key="4">
    <source>
        <dbReference type="ARBA" id="ARBA00022989"/>
    </source>
</evidence>
<evidence type="ECO:0000256" key="2">
    <source>
        <dbReference type="ARBA" id="ARBA00022475"/>
    </source>
</evidence>
<dbReference type="Gene3D" id="1.10.287.70">
    <property type="match status" value="1"/>
</dbReference>
<evidence type="ECO:0000256" key="1">
    <source>
        <dbReference type="ARBA" id="ARBA00004651"/>
    </source>
</evidence>
<proteinExistence type="predicted"/>
<comment type="subcellular location">
    <subcellularLocation>
        <location evidence="1">Cell membrane</location>
        <topology evidence="1">Multi-pass membrane protein</topology>
    </subcellularLocation>
</comment>
<keyword evidence="5 8" id="KW-0472">Membrane</keyword>
<evidence type="ECO:0000256" key="6">
    <source>
        <dbReference type="ARBA" id="ARBA00023170"/>
    </source>
</evidence>
<dbReference type="Gene3D" id="3.40.190.10">
    <property type="entry name" value="Periplasmic binding protein-like II"/>
    <property type="match status" value="1"/>
</dbReference>
<dbReference type="PANTHER" id="PTHR42643">
    <property type="entry name" value="IONOTROPIC RECEPTOR 20A-RELATED"/>
    <property type="match status" value="1"/>
</dbReference>
<evidence type="ECO:0000256" key="3">
    <source>
        <dbReference type="ARBA" id="ARBA00022692"/>
    </source>
</evidence>
<organism evidence="9">
    <name type="scientific">Notodromas monacha</name>
    <dbReference type="NCBI Taxonomy" id="399045"/>
    <lineage>
        <taxon>Eukaryota</taxon>
        <taxon>Metazoa</taxon>
        <taxon>Ecdysozoa</taxon>
        <taxon>Arthropoda</taxon>
        <taxon>Crustacea</taxon>
        <taxon>Oligostraca</taxon>
        <taxon>Ostracoda</taxon>
        <taxon>Podocopa</taxon>
        <taxon>Podocopida</taxon>
        <taxon>Cypridocopina</taxon>
        <taxon>Cypridoidea</taxon>
        <taxon>Cyprididae</taxon>
        <taxon>Notodromas</taxon>
    </lineage>
</organism>
<dbReference type="GO" id="GO:0005886">
    <property type="term" value="C:plasma membrane"/>
    <property type="evidence" value="ECO:0007669"/>
    <property type="project" value="UniProtKB-SubCell"/>
</dbReference>
<dbReference type="SUPFAM" id="SSF53850">
    <property type="entry name" value="Periplasmic binding protein-like II"/>
    <property type="match status" value="1"/>
</dbReference>
<reference evidence="9" key="1">
    <citation type="submission" date="2020-11" db="EMBL/GenBank/DDBJ databases">
        <authorList>
            <person name="Tran Van P."/>
        </authorList>
    </citation>
    <scope>NUCLEOTIDE SEQUENCE</scope>
</reference>
<sequence>MDQLCVRESISAIITLLTVCKFDPNRLVVSTGSGDTFTPDAFTRLIPVILQTKSQQLKRKPSAVLHLNSFANITGNDFAVNSFVPWFFVSCDREVPSTFFGRVGDSSNEKPRTLADGSAKAAVRNLCRKMLVECFWYRGKNRVSAITMSRDSDKCPVMENFRNLTGHTLVGLSIVGSIPKLPNAPYELDVYSMDTACAYLKCNVEMKPVLRDGFGTELKNKTWTGLMGDLQNGPDNYVGVMVPTSFRTVVVDFTTGALYDAYNIIMRLIKYTVMVQPFDWYTWLLIIGGTLITAVFLGLLAAINADDERPSLGKLKQYLLKSVPDTIRGLVLQNPEEELSSSDHFRVGSLGFQLGTIVVTVAYSSMLTALIALPDYERSINDFQDIVDLKATVYLHTFGGATNTRVQEDLKALTGSGERISSELVPTIPYQNILDGFQQRRSYVNSYLVLFKFINIDVPANVSEEFHYSKEKLYQRFYSFGLKKKSRYWRFLEHFSFINAAYGFPALDERQFIRNTNDKLPKENVTIPRMQQYQIENYVASYIILAVGLVLSVIAFLTEIFLECCRKRKAIGMHRE</sequence>
<evidence type="ECO:0000313" key="9">
    <source>
        <dbReference type="EMBL" id="CAD7281171.1"/>
    </source>
</evidence>
<keyword evidence="6" id="KW-0675">Receptor</keyword>
<dbReference type="OrthoDB" id="6357062at2759"/>
<evidence type="ECO:0000256" key="8">
    <source>
        <dbReference type="SAM" id="Phobius"/>
    </source>
</evidence>
<dbReference type="AlphaFoldDB" id="A0A7R9BT89"/>
<dbReference type="Proteomes" id="UP000678499">
    <property type="component" value="Unassembled WGS sequence"/>
</dbReference>
<dbReference type="EMBL" id="OA884705">
    <property type="protein sequence ID" value="CAD7281171.1"/>
    <property type="molecule type" value="Genomic_DNA"/>
</dbReference>
<dbReference type="PANTHER" id="PTHR42643:SF24">
    <property type="entry name" value="IONOTROPIC RECEPTOR 60A"/>
    <property type="match status" value="1"/>
</dbReference>
<accession>A0A7R9BT89</accession>
<dbReference type="InterPro" id="IPR052192">
    <property type="entry name" value="Insect_Ionotropic_Sensory_Rcpt"/>
</dbReference>
<name>A0A7R9BT89_9CRUS</name>